<comment type="cofactor">
    <cofactor evidence="1">
        <name>Zn(2+)</name>
        <dbReference type="ChEBI" id="CHEBI:29105"/>
    </cofactor>
</comment>
<proteinExistence type="inferred from homology"/>
<evidence type="ECO:0000256" key="1">
    <source>
        <dbReference type="ARBA" id="ARBA00001947"/>
    </source>
</evidence>
<evidence type="ECO:0000313" key="14">
    <source>
        <dbReference type="EMBL" id="OWA50152.1"/>
    </source>
</evidence>
<evidence type="ECO:0000313" key="15">
    <source>
        <dbReference type="Proteomes" id="UP000192578"/>
    </source>
</evidence>
<keyword evidence="7" id="KW-0378">Hydrolase</keyword>
<evidence type="ECO:0000256" key="3">
    <source>
        <dbReference type="ARBA" id="ARBA00022645"/>
    </source>
</evidence>
<dbReference type="PROSITE" id="PS52035">
    <property type="entry name" value="PEPTIDASE_M14"/>
    <property type="match status" value="1"/>
</dbReference>
<feature type="active site" description="Proton donor/acceptor" evidence="11">
    <location>
        <position position="402"/>
    </location>
</feature>
<feature type="chain" id="PRO_5040967988" evidence="12">
    <location>
        <begin position="19"/>
        <end position="444"/>
    </location>
</feature>
<feature type="signal peptide" evidence="12">
    <location>
        <begin position="1"/>
        <end position="18"/>
    </location>
</feature>
<evidence type="ECO:0000256" key="11">
    <source>
        <dbReference type="PROSITE-ProRule" id="PRU01379"/>
    </source>
</evidence>
<organism evidence="14 15">
    <name type="scientific">Hypsibius exemplaris</name>
    <name type="common">Freshwater tardigrade</name>
    <dbReference type="NCBI Taxonomy" id="2072580"/>
    <lineage>
        <taxon>Eukaryota</taxon>
        <taxon>Metazoa</taxon>
        <taxon>Ecdysozoa</taxon>
        <taxon>Tardigrada</taxon>
        <taxon>Eutardigrada</taxon>
        <taxon>Parachela</taxon>
        <taxon>Hypsibioidea</taxon>
        <taxon>Hypsibiidae</taxon>
        <taxon>Hypsibius</taxon>
    </lineage>
</organism>
<dbReference type="PROSITE" id="PS00132">
    <property type="entry name" value="CARBOXYPEPT_ZN_1"/>
    <property type="match status" value="1"/>
</dbReference>
<evidence type="ECO:0000256" key="9">
    <source>
        <dbReference type="ARBA" id="ARBA00023049"/>
    </source>
</evidence>
<dbReference type="InterPro" id="IPR000834">
    <property type="entry name" value="Peptidase_M14"/>
</dbReference>
<evidence type="ECO:0000256" key="6">
    <source>
        <dbReference type="ARBA" id="ARBA00022729"/>
    </source>
</evidence>
<dbReference type="GO" id="GO:0005615">
    <property type="term" value="C:extracellular space"/>
    <property type="evidence" value="ECO:0007669"/>
    <property type="project" value="TreeGrafter"/>
</dbReference>
<keyword evidence="8" id="KW-0862">Zinc</keyword>
<keyword evidence="9" id="KW-0482">Metalloprotease</keyword>
<dbReference type="PANTHER" id="PTHR11705">
    <property type="entry name" value="PROTEASE FAMILY M14 CARBOXYPEPTIDASE A,B"/>
    <property type="match status" value="1"/>
</dbReference>
<evidence type="ECO:0000256" key="8">
    <source>
        <dbReference type="ARBA" id="ARBA00022833"/>
    </source>
</evidence>
<sequence length="444" mass="50306">MKLFVIVLAAVAVVVTNSLPVEVSTRKTYKGYKIHRLSLDSQKQLDYLVNLNEFLMENDMNGEIAFLTETALLAPDFRKPVSVLVSPGQEVEFLKRTEEQAIQHVVADADVAKSLEAERYMSPETKRTVKNGGMTWDAYHRYQTIERYLQHLANTYPELVQLTTLGKSYEGRYLYLLKLGKARADGKTKPAVWMDAQIHAREWIAAATVTHMVNKMVTEYGTNSTSTRMLDQIDWYVLPVINVDGYEFTHTVDRWWRKTRRVNPFNVAIGADPNRNYDHMWMHQGATQQANTDVYAGAYPFSEIENVYLTDAVLERKAQIKTLLTFHSAAEVWLLPWGYDSSVPDDFEELRQMGLKATQALEKLYGIRYGVGSSTQLLGAAAGATDDWGKAKGMIKYAVTVELRDQGYLFNLPPEQIIPSGLETFEAINVVAEVVYKEYGATPD</sequence>
<dbReference type="Pfam" id="PF00246">
    <property type="entry name" value="Peptidase_M14"/>
    <property type="match status" value="1"/>
</dbReference>
<comment type="caution">
    <text evidence="14">The sequence shown here is derived from an EMBL/GenBank/DDBJ whole genome shotgun (WGS) entry which is preliminary data.</text>
</comment>
<dbReference type="EMBL" id="MTYJ01000183">
    <property type="protein sequence ID" value="OWA50152.1"/>
    <property type="molecule type" value="Genomic_DNA"/>
</dbReference>
<dbReference type="PRINTS" id="PR00765">
    <property type="entry name" value="CRBOXYPTASEA"/>
</dbReference>
<reference evidence="15" key="1">
    <citation type="submission" date="2017-01" db="EMBL/GenBank/DDBJ databases">
        <title>Comparative genomics of anhydrobiosis in the tardigrade Hypsibius dujardini.</title>
        <authorList>
            <person name="Yoshida Y."/>
            <person name="Koutsovoulos G."/>
            <person name="Laetsch D."/>
            <person name="Stevens L."/>
            <person name="Kumar S."/>
            <person name="Horikawa D."/>
            <person name="Ishino K."/>
            <person name="Komine S."/>
            <person name="Tomita M."/>
            <person name="Blaxter M."/>
            <person name="Arakawa K."/>
        </authorList>
    </citation>
    <scope>NUCLEOTIDE SEQUENCE [LARGE SCALE GENOMIC DNA]</scope>
    <source>
        <strain evidence="15">Z151</strain>
    </source>
</reference>
<evidence type="ECO:0000256" key="7">
    <source>
        <dbReference type="ARBA" id="ARBA00022801"/>
    </source>
</evidence>
<dbReference type="Gene3D" id="3.30.70.340">
    <property type="entry name" value="Metallocarboxypeptidase-like"/>
    <property type="match status" value="1"/>
</dbReference>
<evidence type="ECO:0000256" key="10">
    <source>
        <dbReference type="ARBA" id="ARBA00023157"/>
    </source>
</evidence>
<dbReference type="CDD" id="cd03860">
    <property type="entry name" value="M14_CP_A-B_like"/>
    <property type="match status" value="1"/>
</dbReference>
<keyword evidence="6 12" id="KW-0732">Signal</keyword>
<dbReference type="InterPro" id="IPR057246">
    <property type="entry name" value="CARBOXYPEPT_ZN_1"/>
</dbReference>
<evidence type="ECO:0000256" key="2">
    <source>
        <dbReference type="ARBA" id="ARBA00005988"/>
    </source>
</evidence>
<dbReference type="AlphaFoldDB" id="A0A9X6RJQ1"/>
<dbReference type="GO" id="GO:0006508">
    <property type="term" value="P:proteolysis"/>
    <property type="evidence" value="ECO:0007669"/>
    <property type="project" value="UniProtKB-KW"/>
</dbReference>
<protein>
    <submittedName>
        <fullName evidence="14">Carboxypeptidase B</fullName>
    </submittedName>
</protein>
<feature type="domain" description="Peptidase M14" evidence="13">
    <location>
        <begin position="138"/>
        <end position="435"/>
    </location>
</feature>
<dbReference type="SMART" id="SM00631">
    <property type="entry name" value="Zn_pept"/>
    <property type="match status" value="1"/>
</dbReference>
<evidence type="ECO:0000256" key="12">
    <source>
        <dbReference type="SAM" id="SignalP"/>
    </source>
</evidence>
<accession>A0A9X6RJQ1</accession>
<name>A0A9X6RJQ1_HYPEX</name>
<gene>
    <name evidence="14" type="ORF">BV898_14677</name>
</gene>
<dbReference type="OrthoDB" id="3626597at2759"/>
<keyword evidence="5" id="KW-0479">Metal-binding</keyword>
<dbReference type="FunFam" id="3.40.630.10:FF:000001">
    <property type="entry name" value="Carboxypeptidase B"/>
    <property type="match status" value="1"/>
</dbReference>
<dbReference type="GO" id="GO:0008270">
    <property type="term" value="F:zinc ion binding"/>
    <property type="evidence" value="ECO:0007669"/>
    <property type="project" value="InterPro"/>
</dbReference>
<keyword evidence="15" id="KW-1185">Reference proteome</keyword>
<comment type="similarity">
    <text evidence="2 11">Belongs to the peptidase M14 family.</text>
</comment>
<dbReference type="Proteomes" id="UP000192578">
    <property type="component" value="Unassembled WGS sequence"/>
</dbReference>
<dbReference type="GO" id="GO:0004181">
    <property type="term" value="F:metallocarboxypeptidase activity"/>
    <property type="evidence" value="ECO:0007669"/>
    <property type="project" value="InterPro"/>
</dbReference>
<keyword evidence="3 14" id="KW-0121">Carboxypeptidase</keyword>
<keyword evidence="4" id="KW-0645">Protease</keyword>
<evidence type="ECO:0000256" key="5">
    <source>
        <dbReference type="ARBA" id="ARBA00022723"/>
    </source>
</evidence>
<dbReference type="PANTHER" id="PTHR11705:SF91">
    <property type="entry name" value="FI01817P-RELATED"/>
    <property type="match status" value="1"/>
</dbReference>
<dbReference type="InterPro" id="IPR036990">
    <property type="entry name" value="M14A-like_propep"/>
</dbReference>
<dbReference type="SUPFAM" id="SSF53187">
    <property type="entry name" value="Zn-dependent exopeptidases"/>
    <property type="match status" value="1"/>
</dbReference>
<dbReference type="SUPFAM" id="SSF54897">
    <property type="entry name" value="Protease propeptides/inhibitors"/>
    <property type="match status" value="1"/>
</dbReference>
<evidence type="ECO:0000256" key="4">
    <source>
        <dbReference type="ARBA" id="ARBA00022670"/>
    </source>
</evidence>
<dbReference type="Gene3D" id="3.40.630.10">
    <property type="entry name" value="Zn peptidases"/>
    <property type="match status" value="1"/>
</dbReference>
<keyword evidence="10" id="KW-1015">Disulfide bond</keyword>
<evidence type="ECO:0000259" key="13">
    <source>
        <dbReference type="PROSITE" id="PS52035"/>
    </source>
</evidence>